<sequence length="101" mass="12041">MPLDNIKKFYADNKKVIILFVIIIIALLIYRYFWKRESITNDFLPTKKEKQLCINKDTQKKISEEINKKLQEINACDCKETCESSPIRQKTIEIFGNDDFY</sequence>
<accession>A0A6C0LSV9</accession>
<dbReference type="AlphaFoldDB" id="A0A6C0LSV9"/>
<proteinExistence type="predicted"/>
<keyword evidence="1" id="KW-1133">Transmembrane helix</keyword>
<organism evidence="2">
    <name type="scientific">viral metagenome</name>
    <dbReference type="NCBI Taxonomy" id="1070528"/>
    <lineage>
        <taxon>unclassified sequences</taxon>
        <taxon>metagenomes</taxon>
        <taxon>organismal metagenomes</taxon>
    </lineage>
</organism>
<keyword evidence="1" id="KW-0472">Membrane</keyword>
<evidence type="ECO:0000256" key="1">
    <source>
        <dbReference type="SAM" id="Phobius"/>
    </source>
</evidence>
<dbReference type="EMBL" id="MN740556">
    <property type="protein sequence ID" value="QHU33095.1"/>
    <property type="molecule type" value="Genomic_DNA"/>
</dbReference>
<evidence type="ECO:0000313" key="2">
    <source>
        <dbReference type="EMBL" id="QHU33095.1"/>
    </source>
</evidence>
<name>A0A6C0LSV9_9ZZZZ</name>
<keyword evidence="1" id="KW-0812">Transmembrane</keyword>
<feature type="transmembrane region" description="Helical" evidence="1">
    <location>
        <begin position="16"/>
        <end position="34"/>
    </location>
</feature>
<reference evidence="2" key="1">
    <citation type="journal article" date="2020" name="Nature">
        <title>Giant virus diversity and host interactions through global metagenomics.</title>
        <authorList>
            <person name="Schulz F."/>
            <person name="Roux S."/>
            <person name="Paez-Espino D."/>
            <person name="Jungbluth S."/>
            <person name="Walsh D.A."/>
            <person name="Denef V.J."/>
            <person name="McMahon K.D."/>
            <person name="Konstantinidis K.T."/>
            <person name="Eloe-Fadrosh E.A."/>
            <person name="Kyrpides N.C."/>
            <person name="Woyke T."/>
        </authorList>
    </citation>
    <scope>NUCLEOTIDE SEQUENCE</scope>
    <source>
        <strain evidence="2">GVMAG-S-1014582-52</strain>
    </source>
</reference>
<protein>
    <submittedName>
        <fullName evidence="2">Uncharacterized protein</fullName>
    </submittedName>
</protein>